<reference evidence="6" key="1">
    <citation type="submission" date="2017-08" db="EMBL/GenBank/DDBJ databases">
        <authorList>
            <person name="de Groot N.N."/>
        </authorList>
    </citation>
    <scope>NUCLEOTIDE SEQUENCE [LARGE SCALE GENOMIC DNA]</scope>
</reference>
<keyword evidence="3" id="KW-0808">Transferase</keyword>
<dbReference type="GO" id="GO:0030170">
    <property type="term" value="F:pyridoxal phosphate binding"/>
    <property type="evidence" value="ECO:0007669"/>
    <property type="project" value="InterPro"/>
</dbReference>
<dbReference type="InterPro" id="IPR050103">
    <property type="entry name" value="Class-III_PLP-dep_AT"/>
</dbReference>
<dbReference type="Gene3D" id="3.40.640.10">
    <property type="entry name" value="Type I PLP-dependent aspartate aminotransferase-like (Major domain)"/>
    <property type="match status" value="1"/>
</dbReference>
<name>A0A249XSK4_9CAUD</name>
<accession>A0A249XSK4</accession>
<dbReference type="InterPro" id="IPR015424">
    <property type="entry name" value="PyrdxlP-dep_Trfase"/>
</dbReference>
<proteinExistence type="predicted"/>
<organism evidence="5 6">
    <name type="scientific">Mycobacterium phage Phabba</name>
    <dbReference type="NCBI Taxonomy" id="2027899"/>
    <lineage>
        <taxon>Viruses</taxon>
        <taxon>Duplodnaviria</taxon>
        <taxon>Heunggongvirae</taxon>
        <taxon>Uroviricota</taxon>
        <taxon>Caudoviricetes</taxon>
        <taxon>Ceeclamvirinae</taxon>
        <taxon>Myrnavirus</taxon>
        <taxon>Myrnavirus phabba</taxon>
        <taxon>Myranavirus phabba</taxon>
    </lineage>
</organism>
<evidence type="ECO:0000313" key="5">
    <source>
        <dbReference type="EMBL" id="ASZ74732.1"/>
    </source>
</evidence>
<evidence type="ECO:0000313" key="6">
    <source>
        <dbReference type="Proteomes" id="UP000226037"/>
    </source>
</evidence>
<evidence type="ECO:0000256" key="4">
    <source>
        <dbReference type="ARBA" id="ARBA00022898"/>
    </source>
</evidence>
<dbReference type="GO" id="GO:0008483">
    <property type="term" value="F:transaminase activity"/>
    <property type="evidence" value="ECO:0007669"/>
    <property type="project" value="UniProtKB-KW"/>
</dbReference>
<evidence type="ECO:0000256" key="2">
    <source>
        <dbReference type="ARBA" id="ARBA00022576"/>
    </source>
</evidence>
<dbReference type="EMBL" id="MF668280">
    <property type="protein sequence ID" value="ASZ74732.1"/>
    <property type="molecule type" value="Genomic_DNA"/>
</dbReference>
<keyword evidence="6" id="KW-1185">Reference proteome</keyword>
<dbReference type="PANTHER" id="PTHR11986">
    <property type="entry name" value="AMINOTRANSFERASE CLASS III"/>
    <property type="match status" value="1"/>
</dbReference>
<keyword evidence="4" id="KW-0663">Pyridoxal phosphate</keyword>
<dbReference type="GO" id="GO:0042802">
    <property type="term" value="F:identical protein binding"/>
    <property type="evidence" value="ECO:0007669"/>
    <property type="project" value="TreeGrafter"/>
</dbReference>
<keyword evidence="2 5" id="KW-0032">Aminotransferase</keyword>
<evidence type="ECO:0000256" key="3">
    <source>
        <dbReference type="ARBA" id="ARBA00022679"/>
    </source>
</evidence>
<dbReference type="PANTHER" id="PTHR11986:SF79">
    <property type="entry name" value="ACETYLORNITHINE AMINOTRANSFERASE, MITOCHONDRIAL"/>
    <property type="match status" value="1"/>
</dbReference>
<sequence length="375" mass="41216">MTKPADQRLRKAIDDVVNPQIEAQREYMPYVAEPPFPISRADLIYVWDQYGTQYLDFTADALPLGHRDPAVLSGVNEQWQQYSRVGAIGEHVLRMPVEYAAALSSSLTWAGDDPLQVMFTPDEDSAFSAAMSLAQRVTNRVFLETKTDEPRAWGDVAALVVHLIDKTGKPLYPPAVQAQADDARASGALVIIDESETGFARCGSLWGQHQWAVKPDITVVGGPAGGGFPFGAVVAPARLWEVAEGEFKRQRYAGHPVITTAGLSVLNRITDKLQAEVTQLGRVLHEGLEELQEQFSEVLAAHRGAGLYQTIETHEPFQAERLVDDARSYGLLLPKARGNRIKLMPPLVISELELRRAVDILAGALLDQAEELETT</sequence>
<gene>
    <name evidence="5" type="ORF">SEA_PHABBA_193</name>
</gene>
<comment type="cofactor">
    <cofactor evidence="1">
        <name>pyridoxal 5'-phosphate</name>
        <dbReference type="ChEBI" id="CHEBI:597326"/>
    </cofactor>
</comment>
<dbReference type="Proteomes" id="UP000226037">
    <property type="component" value="Segment"/>
</dbReference>
<dbReference type="InterPro" id="IPR015422">
    <property type="entry name" value="PyrdxlP-dep_Trfase_small"/>
</dbReference>
<dbReference type="InterPro" id="IPR005814">
    <property type="entry name" value="Aminotrans_3"/>
</dbReference>
<dbReference type="Pfam" id="PF00202">
    <property type="entry name" value="Aminotran_3"/>
    <property type="match status" value="1"/>
</dbReference>
<dbReference type="InterPro" id="IPR015421">
    <property type="entry name" value="PyrdxlP-dep_Trfase_major"/>
</dbReference>
<dbReference type="SUPFAM" id="SSF53383">
    <property type="entry name" value="PLP-dependent transferases"/>
    <property type="match status" value="1"/>
</dbReference>
<dbReference type="Gene3D" id="3.90.1150.10">
    <property type="entry name" value="Aspartate Aminotransferase, domain 1"/>
    <property type="match status" value="2"/>
</dbReference>
<evidence type="ECO:0000256" key="1">
    <source>
        <dbReference type="ARBA" id="ARBA00001933"/>
    </source>
</evidence>
<protein>
    <submittedName>
        <fullName evidence="5">Aminotransferase</fullName>
    </submittedName>
</protein>